<dbReference type="RefSeq" id="WP_189539479.1">
    <property type="nucleotide sequence ID" value="NZ_BMZD01000002.1"/>
</dbReference>
<comment type="caution">
    <text evidence="1">The sequence shown here is derived from an EMBL/GenBank/DDBJ whole genome shotgun (WGS) entry which is preliminary data.</text>
</comment>
<dbReference type="EMBL" id="BMZD01000002">
    <property type="protein sequence ID" value="GGZ93464.1"/>
    <property type="molecule type" value="Genomic_DNA"/>
</dbReference>
<organism evidence="1 2">
    <name type="scientific">Novosphingobium arvoryzae</name>
    <dbReference type="NCBI Taxonomy" id="1256514"/>
    <lineage>
        <taxon>Bacteria</taxon>
        <taxon>Pseudomonadati</taxon>
        <taxon>Pseudomonadota</taxon>
        <taxon>Alphaproteobacteria</taxon>
        <taxon>Sphingomonadales</taxon>
        <taxon>Sphingomonadaceae</taxon>
        <taxon>Novosphingobium</taxon>
    </lineage>
</organism>
<reference evidence="1" key="1">
    <citation type="journal article" date="2014" name="Int. J. Syst. Evol. Microbiol.">
        <title>Complete genome sequence of Corynebacterium casei LMG S-19264T (=DSM 44701T), isolated from a smear-ripened cheese.</title>
        <authorList>
            <consortium name="US DOE Joint Genome Institute (JGI-PGF)"/>
            <person name="Walter F."/>
            <person name="Albersmeier A."/>
            <person name="Kalinowski J."/>
            <person name="Ruckert C."/>
        </authorList>
    </citation>
    <scope>NUCLEOTIDE SEQUENCE</scope>
    <source>
        <strain evidence="1">KCTC 32422</strain>
    </source>
</reference>
<accession>A0A918RCQ5</accession>
<gene>
    <name evidence="1" type="ORF">GCM10011617_11660</name>
</gene>
<proteinExistence type="predicted"/>
<protein>
    <submittedName>
        <fullName evidence="1">Uncharacterized protein</fullName>
    </submittedName>
</protein>
<evidence type="ECO:0000313" key="1">
    <source>
        <dbReference type="EMBL" id="GGZ93464.1"/>
    </source>
</evidence>
<dbReference type="AlphaFoldDB" id="A0A918RCQ5"/>
<evidence type="ECO:0000313" key="2">
    <source>
        <dbReference type="Proteomes" id="UP000634139"/>
    </source>
</evidence>
<sequence length="229" mass="26347">MNWGKKIAENSIKKIVNGPYDVTGVLAFKDGERICREKAIKLFEAFFHKADRVFFGRAADKGYGINRLCFLEFGKSQKCIHVHFVAQSMIDPVVFSAILNVLWNTLDADTATLKSNWITPIHDKQAIAEYVTKEMWRFRDDSLVINCDHHNDDPRAYTSFCNDAQAQRIANHLTDDLFEAALDNVPVHSVLIRHKFNERQRAQANKDRERGQRMANSMASLRQFLSQKT</sequence>
<dbReference type="Proteomes" id="UP000634139">
    <property type="component" value="Unassembled WGS sequence"/>
</dbReference>
<reference evidence="1" key="2">
    <citation type="submission" date="2020-09" db="EMBL/GenBank/DDBJ databases">
        <authorList>
            <person name="Sun Q."/>
            <person name="Kim S."/>
        </authorList>
    </citation>
    <scope>NUCLEOTIDE SEQUENCE</scope>
    <source>
        <strain evidence="1">KCTC 32422</strain>
    </source>
</reference>
<name>A0A918RCQ5_9SPHN</name>
<keyword evidence="2" id="KW-1185">Reference proteome</keyword>